<keyword evidence="1" id="KW-0378">Hydrolase</keyword>
<keyword evidence="2" id="KW-0472">Membrane</keyword>
<keyword evidence="5" id="KW-1185">Reference proteome</keyword>
<dbReference type="EMBL" id="JAAOIW010000011">
    <property type="protein sequence ID" value="NHN33140.1"/>
    <property type="molecule type" value="Genomic_DNA"/>
</dbReference>
<gene>
    <name evidence="4" type="ORF">G9U52_25310</name>
</gene>
<keyword evidence="2" id="KW-1133">Transmembrane helix</keyword>
<feature type="domain" description="Mannosyl-glycoprotein endo-beta-N-acetylglucosamidase-like" evidence="3">
    <location>
        <begin position="242"/>
        <end position="397"/>
    </location>
</feature>
<name>A0ABX0J9P1_9BACL</name>
<dbReference type="CDD" id="cd12797">
    <property type="entry name" value="M23_peptidase"/>
    <property type="match status" value="1"/>
</dbReference>
<dbReference type="Gene3D" id="2.70.70.10">
    <property type="entry name" value="Glucose Permease (Domain IIA)"/>
    <property type="match status" value="1"/>
</dbReference>
<evidence type="ECO:0000256" key="2">
    <source>
        <dbReference type="SAM" id="Phobius"/>
    </source>
</evidence>
<protein>
    <submittedName>
        <fullName evidence="4">Peptidoglycan DD-metalloendopeptidase family protein</fullName>
    </submittedName>
</protein>
<evidence type="ECO:0000259" key="3">
    <source>
        <dbReference type="SMART" id="SM00047"/>
    </source>
</evidence>
<feature type="transmembrane region" description="Helical" evidence="2">
    <location>
        <begin position="53"/>
        <end position="86"/>
    </location>
</feature>
<keyword evidence="2" id="KW-0812">Transmembrane</keyword>
<dbReference type="PANTHER" id="PTHR33308:SF9">
    <property type="entry name" value="PEPTIDOGLYCAN HYDROLASE FLGJ"/>
    <property type="match status" value="1"/>
</dbReference>
<dbReference type="InterPro" id="IPR051056">
    <property type="entry name" value="Glycosyl_Hydrolase_73"/>
</dbReference>
<dbReference type="PANTHER" id="PTHR33308">
    <property type="entry name" value="PEPTIDOGLYCAN HYDROLASE FLGJ"/>
    <property type="match status" value="1"/>
</dbReference>
<dbReference type="Proteomes" id="UP001165962">
    <property type="component" value="Unassembled WGS sequence"/>
</dbReference>
<organism evidence="4 5">
    <name type="scientific">Paenibacillus agricola</name>
    <dbReference type="NCBI Taxonomy" id="2716264"/>
    <lineage>
        <taxon>Bacteria</taxon>
        <taxon>Bacillati</taxon>
        <taxon>Bacillota</taxon>
        <taxon>Bacilli</taxon>
        <taxon>Bacillales</taxon>
        <taxon>Paenibacillaceae</taxon>
        <taxon>Paenibacillus</taxon>
    </lineage>
</organism>
<sequence>MDGMNGFPQGNMQKVASGVGNHFKDKLKQVVKRLIKEVLKKLAKLLFQLLLKLIAKAIAALVALFGIPVLICIVVIIVVGGALVYVRWIGGDDAATIQRFTAAYNAAIVKTSALEEYRPPLIVVQMIDNMRIIKLGLDPEDIDPSSVANALKPDLVYQNFVNTQTIVNNYTDSEGNSRSNTSTNRTTVSLLVEAHAWNRDEVFTYSQNTKTESYPSTYITTTTWVRNALSCSNTNTGYSPAPSLTGIGTKTHPFFKQYGPIAQEESRKSGVPASVTLAQAVEEGGWGTSELASKYFNFFGIKKHNWTGNTVSMWTNEVINGITQRVLAEFRAYPNAIAGFADHTKFLLDNSRYAAALSMNNPYEFANEIHRAGYATNPNYSTNLKNLMHDYNLLQYDKDGGKNPETGLPWEDVGYIPGSSTVVLANCGIPNFNKFDAVLMKYNLNTDDVELVSAGIQENDPTRLMLYGYNGNYGISVGGPLVGSEDGSYVDMPPVLPGQMIWPTTATIITSNFGMRVNPTNGVLKQHKGMDIAPANSDTREFPNIAAMDGIVILAGDASDGYGYKVVIDHGGGLETLYAHMKAGSLKVSKGQQVKAGTVLGTMGQTGDVTGRHLHFEVHYNGNPVNPAAYVTRNVG</sequence>
<dbReference type="Gene3D" id="4.10.80.30">
    <property type="entry name" value="DNA polymerase, domain 6"/>
    <property type="match status" value="1"/>
</dbReference>
<proteinExistence type="predicted"/>
<accession>A0ABX0J9P1</accession>
<dbReference type="Gene3D" id="1.10.530.10">
    <property type="match status" value="1"/>
</dbReference>
<evidence type="ECO:0000313" key="4">
    <source>
        <dbReference type="EMBL" id="NHN33140.1"/>
    </source>
</evidence>
<dbReference type="InterPro" id="IPR016047">
    <property type="entry name" value="M23ase_b-sheet_dom"/>
</dbReference>
<dbReference type="SMART" id="SM00047">
    <property type="entry name" value="LYZ2"/>
    <property type="match status" value="1"/>
</dbReference>
<evidence type="ECO:0000313" key="5">
    <source>
        <dbReference type="Proteomes" id="UP001165962"/>
    </source>
</evidence>
<evidence type="ECO:0000256" key="1">
    <source>
        <dbReference type="ARBA" id="ARBA00022801"/>
    </source>
</evidence>
<comment type="caution">
    <text evidence="4">The sequence shown here is derived from an EMBL/GenBank/DDBJ whole genome shotgun (WGS) entry which is preliminary data.</text>
</comment>
<reference evidence="4" key="1">
    <citation type="submission" date="2020-03" db="EMBL/GenBank/DDBJ databases">
        <title>Draft sequencing of Paenibacilllus sp. S3N08.</title>
        <authorList>
            <person name="Kim D.-U."/>
        </authorList>
    </citation>
    <scope>NUCLEOTIDE SEQUENCE</scope>
    <source>
        <strain evidence="4">S3N08</strain>
    </source>
</reference>
<dbReference type="Pfam" id="PF01551">
    <property type="entry name" value="Peptidase_M23"/>
    <property type="match status" value="1"/>
</dbReference>
<dbReference type="RefSeq" id="WP_166153453.1">
    <property type="nucleotide sequence ID" value="NZ_JAAOIW010000011.1"/>
</dbReference>
<dbReference type="InterPro" id="IPR011055">
    <property type="entry name" value="Dup_hybrid_motif"/>
</dbReference>
<dbReference type="InterPro" id="IPR002901">
    <property type="entry name" value="MGlyc_endo_b_GlcNAc-like_dom"/>
</dbReference>
<dbReference type="Pfam" id="PF01832">
    <property type="entry name" value="Glucosaminidase"/>
    <property type="match status" value="1"/>
</dbReference>
<dbReference type="SUPFAM" id="SSF51261">
    <property type="entry name" value="Duplicated hybrid motif"/>
    <property type="match status" value="1"/>
</dbReference>